<feature type="region of interest" description="Disordered" evidence="1">
    <location>
        <begin position="1"/>
        <end position="29"/>
    </location>
</feature>
<name>A0A7G2C382_9TRYP</name>
<accession>A0A7G2C382</accession>
<reference evidence="2 3" key="1">
    <citation type="submission" date="2020-08" db="EMBL/GenBank/DDBJ databases">
        <authorList>
            <person name="Newling K."/>
            <person name="Davey J."/>
            <person name="Forrester S."/>
        </authorList>
    </citation>
    <scope>NUCLEOTIDE SEQUENCE [LARGE SCALE GENOMIC DNA]</scope>
    <source>
        <strain evidence="3">Crithidia deanei Carvalho (ATCC PRA-265)</strain>
    </source>
</reference>
<proteinExistence type="predicted"/>
<protein>
    <recommendedName>
        <fullName evidence="4">Phosphoprotein lepp12</fullName>
    </recommendedName>
</protein>
<sequence length="88" mass="10158">MGKIRKKAPKQKKKLAKADRPRKLNKKGKIVHKKGDLKVVHSRNVSFEVKQKKGGGWMKTGERKCNIHTVCDCVRRTDPAKLRRISNR</sequence>
<evidence type="ECO:0000256" key="1">
    <source>
        <dbReference type="SAM" id="MobiDB-lite"/>
    </source>
</evidence>
<dbReference type="VEuPathDB" id="TriTrypDB:ADEAN_000061300"/>
<gene>
    <name evidence="2" type="ORF">ADEAN_000061300</name>
</gene>
<evidence type="ECO:0008006" key="4">
    <source>
        <dbReference type="Google" id="ProtNLM"/>
    </source>
</evidence>
<evidence type="ECO:0000313" key="3">
    <source>
        <dbReference type="Proteomes" id="UP000515908"/>
    </source>
</evidence>
<keyword evidence="3" id="KW-1185">Reference proteome</keyword>
<dbReference type="EMBL" id="LR877145">
    <property type="protein sequence ID" value="CAD2213177.1"/>
    <property type="molecule type" value="Genomic_DNA"/>
</dbReference>
<dbReference type="Proteomes" id="UP000515908">
    <property type="component" value="Chromosome 01"/>
</dbReference>
<feature type="compositionally biased region" description="Basic residues" evidence="1">
    <location>
        <begin position="1"/>
        <end position="15"/>
    </location>
</feature>
<evidence type="ECO:0000313" key="2">
    <source>
        <dbReference type="EMBL" id="CAD2213177.1"/>
    </source>
</evidence>
<dbReference type="AlphaFoldDB" id="A0A7G2C382"/>
<organism evidence="2 3">
    <name type="scientific">Angomonas deanei</name>
    <dbReference type="NCBI Taxonomy" id="59799"/>
    <lineage>
        <taxon>Eukaryota</taxon>
        <taxon>Discoba</taxon>
        <taxon>Euglenozoa</taxon>
        <taxon>Kinetoplastea</taxon>
        <taxon>Metakinetoplastina</taxon>
        <taxon>Trypanosomatida</taxon>
        <taxon>Trypanosomatidae</taxon>
        <taxon>Strigomonadinae</taxon>
        <taxon>Angomonas</taxon>
    </lineage>
</organism>